<dbReference type="PANTHER" id="PTHR21255:SF7">
    <property type="entry name" value="DYNEIN LIGHT CHAIN TCTEX-TYPE PROTEIN 2B"/>
    <property type="match status" value="1"/>
</dbReference>
<reference evidence="2" key="1">
    <citation type="submission" date="2020-09" db="EMBL/GenBank/DDBJ databases">
        <authorList>
            <person name="Kikuchi T."/>
        </authorList>
    </citation>
    <scope>NUCLEOTIDE SEQUENCE</scope>
    <source>
        <strain evidence="2">SH1</strain>
    </source>
</reference>
<evidence type="ECO:0000313" key="2">
    <source>
        <dbReference type="EMBL" id="CAD5229693.1"/>
    </source>
</evidence>
<dbReference type="Proteomes" id="UP000783686">
    <property type="component" value="Unassembled WGS sequence"/>
</dbReference>
<dbReference type="PANTHER" id="PTHR21255">
    <property type="entry name" value="T-COMPLEX-ASSOCIATED-TESTIS-EXPRESSED 1/ DYNEIN LIGHT CHAIN"/>
    <property type="match status" value="1"/>
</dbReference>
<dbReference type="Gene3D" id="3.30.1140.40">
    <property type="entry name" value="Tctex-1"/>
    <property type="match status" value="1"/>
</dbReference>
<proteinExistence type="inferred from homology"/>
<dbReference type="InterPro" id="IPR038586">
    <property type="entry name" value="Tctex-1-like_sf"/>
</dbReference>
<evidence type="ECO:0000313" key="3">
    <source>
        <dbReference type="Proteomes" id="UP000614601"/>
    </source>
</evidence>
<dbReference type="GO" id="GO:0005737">
    <property type="term" value="C:cytoplasm"/>
    <property type="evidence" value="ECO:0007669"/>
    <property type="project" value="TreeGrafter"/>
</dbReference>
<sequence length="113" mass="13156">MATNQPVKPTKAFCLKALDEAVYEIIKDQTYSDTTVNYLNDKIVSALTLKFKEFPFNRYKYVFQVILTEPRGQGLRAHIGCFWDQANDVLTKWRYINDTICCEIIVFAILTYT</sequence>
<keyword evidence="3" id="KW-1185">Reference proteome</keyword>
<name>A0A811LRD7_9BILA</name>
<protein>
    <recommendedName>
        <fullName evidence="4">Dynein light chain</fullName>
    </recommendedName>
</protein>
<comment type="similarity">
    <text evidence="1">Belongs to the dynein light chain Tctex-type family.</text>
</comment>
<dbReference type="CDD" id="cd21459">
    <property type="entry name" value="DLC-like_TCTEX1D2"/>
    <property type="match status" value="1"/>
</dbReference>
<dbReference type="Proteomes" id="UP000614601">
    <property type="component" value="Unassembled WGS sequence"/>
</dbReference>
<dbReference type="EMBL" id="CAJFCW020000006">
    <property type="protein sequence ID" value="CAG9127194.1"/>
    <property type="molecule type" value="Genomic_DNA"/>
</dbReference>
<evidence type="ECO:0000256" key="1">
    <source>
        <dbReference type="ARBA" id="ARBA00005361"/>
    </source>
</evidence>
<dbReference type="GO" id="GO:0045505">
    <property type="term" value="F:dynein intermediate chain binding"/>
    <property type="evidence" value="ECO:0007669"/>
    <property type="project" value="TreeGrafter"/>
</dbReference>
<evidence type="ECO:0008006" key="4">
    <source>
        <dbReference type="Google" id="ProtNLM"/>
    </source>
</evidence>
<dbReference type="EMBL" id="CAJFDH010000006">
    <property type="protein sequence ID" value="CAD5229693.1"/>
    <property type="molecule type" value="Genomic_DNA"/>
</dbReference>
<organism evidence="2 3">
    <name type="scientific">Bursaphelenchus okinawaensis</name>
    <dbReference type="NCBI Taxonomy" id="465554"/>
    <lineage>
        <taxon>Eukaryota</taxon>
        <taxon>Metazoa</taxon>
        <taxon>Ecdysozoa</taxon>
        <taxon>Nematoda</taxon>
        <taxon>Chromadorea</taxon>
        <taxon>Rhabditida</taxon>
        <taxon>Tylenchina</taxon>
        <taxon>Tylenchomorpha</taxon>
        <taxon>Aphelenchoidea</taxon>
        <taxon>Aphelenchoididae</taxon>
        <taxon>Bursaphelenchus</taxon>
    </lineage>
</organism>
<gene>
    <name evidence="2" type="ORF">BOKJ2_LOCUS13752</name>
</gene>
<dbReference type="OrthoDB" id="10260741at2759"/>
<dbReference type="GO" id="GO:0005868">
    <property type="term" value="C:cytoplasmic dynein complex"/>
    <property type="evidence" value="ECO:0007669"/>
    <property type="project" value="TreeGrafter"/>
</dbReference>
<dbReference type="InterPro" id="IPR005334">
    <property type="entry name" value="Tctex-1-like"/>
</dbReference>
<comment type="caution">
    <text evidence="2">The sequence shown here is derived from an EMBL/GenBank/DDBJ whole genome shotgun (WGS) entry which is preliminary data.</text>
</comment>
<dbReference type="GO" id="GO:0007018">
    <property type="term" value="P:microtubule-based movement"/>
    <property type="evidence" value="ECO:0007669"/>
    <property type="project" value="TreeGrafter"/>
</dbReference>
<dbReference type="Pfam" id="PF03645">
    <property type="entry name" value="Tctex-1"/>
    <property type="match status" value="1"/>
</dbReference>
<dbReference type="AlphaFoldDB" id="A0A811LRD7"/>
<accession>A0A811LRD7</accession>